<dbReference type="EMBL" id="FQYO01000004">
    <property type="protein sequence ID" value="SHI98032.1"/>
    <property type="molecule type" value="Genomic_DNA"/>
</dbReference>
<organism evidence="2 3">
    <name type="scientific">Wenxinia saemankumensis</name>
    <dbReference type="NCBI Taxonomy" id="1447782"/>
    <lineage>
        <taxon>Bacteria</taxon>
        <taxon>Pseudomonadati</taxon>
        <taxon>Pseudomonadota</taxon>
        <taxon>Alphaproteobacteria</taxon>
        <taxon>Rhodobacterales</taxon>
        <taxon>Roseobacteraceae</taxon>
        <taxon>Wenxinia</taxon>
    </lineage>
</organism>
<dbReference type="Pfam" id="PF13410">
    <property type="entry name" value="GST_C_2"/>
    <property type="match status" value="1"/>
</dbReference>
<name>A0A1M6FK62_9RHOB</name>
<dbReference type="InterPro" id="IPR004045">
    <property type="entry name" value="Glutathione_S-Trfase_N"/>
</dbReference>
<accession>A0A1M6FK62</accession>
<dbReference type="Gene3D" id="1.20.1050.10">
    <property type="match status" value="1"/>
</dbReference>
<dbReference type="InterPro" id="IPR036282">
    <property type="entry name" value="Glutathione-S-Trfase_C_sf"/>
</dbReference>
<feature type="domain" description="GST N-terminal" evidence="1">
    <location>
        <begin position="1"/>
        <end position="84"/>
    </location>
</feature>
<dbReference type="PROSITE" id="PS50404">
    <property type="entry name" value="GST_NTER"/>
    <property type="match status" value="1"/>
</dbReference>
<evidence type="ECO:0000259" key="1">
    <source>
        <dbReference type="PROSITE" id="PS50404"/>
    </source>
</evidence>
<dbReference type="Gene3D" id="3.40.30.10">
    <property type="entry name" value="Glutaredoxin"/>
    <property type="match status" value="1"/>
</dbReference>
<gene>
    <name evidence="2" type="ORF">SAMN05444417_2361</name>
</gene>
<sequence>MPMILMSSKASPFVRKVRVLIQEADRWAEVEENVTPTTPLDSAPAVLAANPLGKIPALIREEGPTLHDSRVITRYLDDRWSLGLYPASRLWEVLTLESMSDAIMEAALGMVYAAKFHAAPDAAWADAQWTKVARTLDAVEDRWISHLSGPLDMGQVALGCALGYLDLRHGNRGWREGRPVLTEWSARFAERPSMAATVPAG</sequence>
<protein>
    <submittedName>
        <fullName evidence="2">Glutathione S-transferase</fullName>
    </submittedName>
</protein>
<dbReference type="GO" id="GO:0016740">
    <property type="term" value="F:transferase activity"/>
    <property type="evidence" value="ECO:0007669"/>
    <property type="project" value="UniProtKB-KW"/>
</dbReference>
<evidence type="ECO:0000313" key="3">
    <source>
        <dbReference type="Proteomes" id="UP000184292"/>
    </source>
</evidence>
<dbReference type="Pfam" id="PF13417">
    <property type="entry name" value="GST_N_3"/>
    <property type="match status" value="1"/>
</dbReference>
<dbReference type="SUPFAM" id="SSF52833">
    <property type="entry name" value="Thioredoxin-like"/>
    <property type="match status" value="1"/>
</dbReference>
<keyword evidence="3" id="KW-1185">Reference proteome</keyword>
<dbReference type="SUPFAM" id="SSF47616">
    <property type="entry name" value="GST C-terminal domain-like"/>
    <property type="match status" value="1"/>
</dbReference>
<dbReference type="CDD" id="cd03205">
    <property type="entry name" value="GST_C_6"/>
    <property type="match status" value="1"/>
</dbReference>
<evidence type="ECO:0000313" key="2">
    <source>
        <dbReference type="EMBL" id="SHI98032.1"/>
    </source>
</evidence>
<reference evidence="2 3" key="1">
    <citation type="submission" date="2016-11" db="EMBL/GenBank/DDBJ databases">
        <authorList>
            <person name="Jaros S."/>
            <person name="Januszkiewicz K."/>
            <person name="Wedrychowicz H."/>
        </authorList>
    </citation>
    <scope>NUCLEOTIDE SEQUENCE [LARGE SCALE GENOMIC DNA]</scope>
    <source>
        <strain evidence="2 3">DSM 100565</strain>
    </source>
</reference>
<dbReference type="STRING" id="1447782.SAMN05444417_2361"/>
<keyword evidence="2" id="KW-0808">Transferase</keyword>
<dbReference type="Proteomes" id="UP000184292">
    <property type="component" value="Unassembled WGS sequence"/>
</dbReference>
<dbReference type="InterPro" id="IPR036249">
    <property type="entry name" value="Thioredoxin-like_sf"/>
</dbReference>
<dbReference type="AlphaFoldDB" id="A0A1M6FK62"/>
<proteinExistence type="predicted"/>